<dbReference type="Proteomes" id="UP000010445">
    <property type="component" value="Unassembled WGS sequence"/>
</dbReference>
<feature type="compositionally biased region" description="Low complexity" evidence="1">
    <location>
        <begin position="49"/>
        <end position="61"/>
    </location>
</feature>
<evidence type="ECO:0000256" key="1">
    <source>
        <dbReference type="SAM" id="MobiDB-lite"/>
    </source>
</evidence>
<comment type="caution">
    <text evidence="2">The sequence shown here is derived from an EMBL/GenBank/DDBJ whole genome shotgun (WGS) entry which is preliminary data.</text>
</comment>
<evidence type="ECO:0000313" key="3">
    <source>
        <dbReference type="Proteomes" id="UP000010445"/>
    </source>
</evidence>
<keyword evidence="3" id="KW-1185">Reference proteome</keyword>
<reference evidence="2 3" key="1">
    <citation type="submission" date="2012-05" db="EMBL/GenBank/DDBJ databases">
        <authorList>
            <person name="Weinstock G."/>
            <person name="Sodergren E."/>
            <person name="Lobos E.A."/>
            <person name="Fulton L."/>
            <person name="Fulton R."/>
            <person name="Courtney L."/>
            <person name="Fronick C."/>
            <person name="O'Laughlin M."/>
            <person name="Godfrey J."/>
            <person name="Wilson R.M."/>
            <person name="Miner T."/>
            <person name="Farmer C."/>
            <person name="Delehaunty K."/>
            <person name="Cordes M."/>
            <person name="Minx P."/>
            <person name="Tomlinson C."/>
            <person name="Chen J."/>
            <person name="Wollam A."/>
            <person name="Pepin K.H."/>
            <person name="Bhonagiri V."/>
            <person name="Zhang X."/>
            <person name="Suruliraj S."/>
            <person name="Warren W."/>
            <person name="Mitreva M."/>
            <person name="Mardis E.R."/>
            <person name="Wilson R.K."/>
        </authorList>
    </citation>
    <scope>NUCLEOTIDE SEQUENCE [LARGE SCALE GENOMIC DNA]</scope>
    <source>
        <strain evidence="2 3">F0235</strain>
    </source>
</reference>
<organism evidence="2 3">
    <name type="scientific">Corynebacterium durum F0235</name>
    <dbReference type="NCBI Taxonomy" id="1035195"/>
    <lineage>
        <taxon>Bacteria</taxon>
        <taxon>Bacillati</taxon>
        <taxon>Actinomycetota</taxon>
        <taxon>Actinomycetes</taxon>
        <taxon>Mycobacteriales</taxon>
        <taxon>Corynebacteriaceae</taxon>
        <taxon>Corynebacterium</taxon>
    </lineage>
</organism>
<name>L1ME41_9CORY</name>
<feature type="region of interest" description="Disordered" evidence="1">
    <location>
        <begin position="111"/>
        <end position="134"/>
    </location>
</feature>
<feature type="compositionally biased region" description="Polar residues" evidence="1">
    <location>
        <begin position="62"/>
        <end position="80"/>
    </location>
</feature>
<dbReference type="HOGENOM" id="CLU_1892676_0_0_11"/>
<dbReference type="RefSeq" id="WP_006063978.1">
    <property type="nucleotide sequence ID" value="NZ_KB290831.1"/>
</dbReference>
<accession>L1ME41</accession>
<dbReference type="EMBL" id="AMEM01000023">
    <property type="protein sequence ID" value="EKX89507.1"/>
    <property type="molecule type" value="Genomic_DNA"/>
</dbReference>
<dbReference type="STRING" id="1035195.HMPREF9997_01749"/>
<dbReference type="PATRIC" id="fig|1035195.3.peg.1584"/>
<proteinExistence type="predicted"/>
<sequence>MSYKLTFSLTNVTLGDLADFIEAAQELGAPDSAVLQFEGDQVIVEVGESTSSSSARSASDAENTYGTSTSGPRFSANNFGSNVEDTFRRLQSEPAVQDFLSALRELGDNLSSQFDARNHKNQGGRGTGNPPATN</sequence>
<gene>
    <name evidence="2" type="ORF">HMPREF9997_01749</name>
</gene>
<protein>
    <submittedName>
        <fullName evidence="2">Uncharacterized protein</fullName>
    </submittedName>
</protein>
<feature type="region of interest" description="Disordered" evidence="1">
    <location>
        <begin position="47"/>
        <end position="80"/>
    </location>
</feature>
<dbReference type="AlphaFoldDB" id="L1ME41"/>
<evidence type="ECO:0000313" key="2">
    <source>
        <dbReference type="EMBL" id="EKX89507.1"/>
    </source>
</evidence>